<gene>
    <name evidence="1" type="ORF">BLNAU_6135</name>
</gene>
<keyword evidence="2" id="KW-1185">Reference proteome</keyword>
<evidence type="ECO:0000313" key="2">
    <source>
        <dbReference type="Proteomes" id="UP001281761"/>
    </source>
</evidence>
<sequence length="253" mass="29900">MADSLHTLRNECEDFVDKLWSAFLDLTFAITEPHKSSFQTIILDDPSFPDLILNSLKLHHADIRDNIIIIIANIVARPTHSLISEMIKPIEDDEEALFRQYALLRVSVFEPAKPFIIFMFHNSDKLVLDDEDQTTFESHLCDVHLHIKNMELRSEEHDADFVSELVKWEVRQMVEMENEETFEDFFQNMLNRTHDWNQNKRERQKRREVLLREEGWDDGFELPVVGIEVDTGDYLQELATRFRAELSFNADEF</sequence>
<evidence type="ECO:0000313" key="1">
    <source>
        <dbReference type="EMBL" id="KAK2958886.1"/>
    </source>
</evidence>
<protein>
    <submittedName>
        <fullName evidence="1">Uncharacterized protein</fullName>
    </submittedName>
</protein>
<dbReference type="Proteomes" id="UP001281761">
    <property type="component" value="Unassembled WGS sequence"/>
</dbReference>
<reference evidence="1 2" key="1">
    <citation type="journal article" date="2022" name="bioRxiv">
        <title>Genomics of Preaxostyla Flagellates Illuminates Evolutionary Transitions and the Path Towards Mitochondrial Loss.</title>
        <authorList>
            <person name="Novak L.V.F."/>
            <person name="Treitli S.C."/>
            <person name="Pyrih J."/>
            <person name="Halakuc P."/>
            <person name="Pipaliya S.V."/>
            <person name="Vacek V."/>
            <person name="Brzon O."/>
            <person name="Soukal P."/>
            <person name="Eme L."/>
            <person name="Dacks J.B."/>
            <person name="Karnkowska A."/>
            <person name="Elias M."/>
            <person name="Hampl V."/>
        </authorList>
    </citation>
    <scope>NUCLEOTIDE SEQUENCE [LARGE SCALE GENOMIC DNA]</scope>
    <source>
        <strain evidence="1">NAU3</strain>
        <tissue evidence="1">Gut</tissue>
    </source>
</reference>
<organism evidence="1 2">
    <name type="scientific">Blattamonas nauphoetae</name>
    <dbReference type="NCBI Taxonomy" id="2049346"/>
    <lineage>
        <taxon>Eukaryota</taxon>
        <taxon>Metamonada</taxon>
        <taxon>Preaxostyla</taxon>
        <taxon>Oxymonadida</taxon>
        <taxon>Blattamonas</taxon>
    </lineage>
</organism>
<dbReference type="EMBL" id="JARBJD010000034">
    <property type="protein sequence ID" value="KAK2958886.1"/>
    <property type="molecule type" value="Genomic_DNA"/>
</dbReference>
<comment type="caution">
    <text evidence="1">The sequence shown here is derived from an EMBL/GenBank/DDBJ whole genome shotgun (WGS) entry which is preliminary data.</text>
</comment>
<accession>A0ABQ9Y569</accession>
<name>A0ABQ9Y569_9EUKA</name>
<proteinExistence type="predicted"/>